<evidence type="ECO:0000256" key="1">
    <source>
        <dbReference type="SAM" id="Phobius"/>
    </source>
</evidence>
<dbReference type="EMBL" id="KB199728">
    <property type="protein sequence ID" value="ESP04531.1"/>
    <property type="molecule type" value="Genomic_DNA"/>
</dbReference>
<keyword evidence="1" id="KW-1133">Transmembrane helix</keyword>
<dbReference type="HOGENOM" id="CLU_1322230_0_0_1"/>
<gene>
    <name evidence="3" type="ORF">LOTGIDRAFT_170774</name>
</gene>
<dbReference type="Proteomes" id="UP000030746">
    <property type="component" value="Unassembled WGS sequence"/>
</dbReference>
<feature type="transmembrane region" description="Helical" evidence="1">
    <location>
        <begin position="159"/>
        <end position="185"/>
    </location>
</feature>
<feature type="chain" id="PRO_5004717633" evidence="2">
    <location>
        <begin position="21"/>
        <end position="208"/>
    </location>
</feature>
<keyword evidence="1" id="KW-0472">Membrane</keyword>
<dbReference type="CTD" id="20241538"/>
<name>V4BAK7_LOTGI</name>
<dbReference type="GeneID" id="20241538"/>
<evidence type="ECO:0000313" key="4">
    <source>
        <dbReference type="Proteomes" id="UP000030746"/>
    </source>
</evidence>
<dbReference type="RefSeq" id="XP_009044862.1">
    <property type="nucleotide sequence ID" value="XM_009046614.1"/>
</dbReference>
<dbReference type="AlphaFoldDB" id="V4BAK7"/>
<protein>
    <submittedName>
        <fullName evidence="3">Uncharacterized protein</fullName>
    </submittedName>
</protein>
<dbReference type="KEGG" id="lgi:LOTGIDRAFT_170774"/>
<keyword evidence="2" id="KW-0732">Signal</keyword>
<evidence type="ECO:0000313" key="3">
    <source>
        <dbReference type="EMBL" id="ESP04531.1"/>
    </source>
</evidence>
<keyword evidence="1" id="KW-0812">Transmembrane</keyword>
<sequence>MMNLYLAFLIMFCITAGSSGQRHDQAKFVDGGRLAERKLQRPHSTEPISYNIQSDQHVPKKKISKAKHKQFLQGLLKAENKLKSNLKEIAKQRSYVQRRIQREQKRLVKLQIKQKRVIKTTPELHTLEEKDRKLIAREKRLLGKIKGVQKKICPEKEVVVLYVSVAVSAVFVIILITSTVLYFTLFQGRCGIKKKDEEISIDSKYQEE</sequence>
<organism evidence="3 4">
    <name type="scientific">Lottia gigantea</name>
    <name type="common">Giant owl limpet</name>
    <dbReference type="NCBI Taxonomy" id="225164"/>
    <lineage>
        <taxon>Eukaryota</taxon>
        <taxon>Metazoa</taxon>
        <taxon>Spiralia</taxon>
        <taxon>Lophotrochozoa</taxon>
        <taxon>Mollusca</taxon>
        <taxon>Gastropoda</taxon>
        <taxon>Patellogastropoda</taxon>
        <taxon>Lottioidea</taxon>
        <taxon>Lottiidae</taxon>
        <taxon>Lottia</taxon>
    </lineage>
</organism>
<accession>V4BAK7</accession>
<feature type="signal peptide" evidence="2">
    <location>
        <begin position="1"/>
        <end position="20"/>
    </location>
</feature>
<proteinExistence type="predicted"/>
<keyword evidence="4" id="KW-1185">Reference proteome</keyword>
<reference evidence="3 4" key="1">
    <citation type="journal article" date="2013" name="Nature">
        <title>Insights into bilaterian evolution from three spiralian genomes.</title>
        <authorList>
            <person name="Simakov O."/>
            <person name="Marletaz F."/>
            <person name="Cho S.J."/>
            <person name="Edsinger-Gonzales E."/>
            <person name="Havlak P."/>
            <person name="Hellsten U."/>
            <person name="Kuo D.H."/>
            <person name="Larsson T."/>
            <person name="Lv J."/>
            <person name="Arendt D."/>
            <person name="Savage R."/>
            <person name="Osoegawa K."/>
            <person name="de Jong P."/>
            <person name="Grimwood J."/>
            <person name="Chapman J.A."/>
            <person name="Shapiro H."/>
            <person name="Aerts A."/>
            <person name="Otillar R.P."/>
            <person name="Terry A.Y."/>
            <person name="Boore J.L."/>
            <person name="Grigoriev I.V."/>
            <person name="Lindberg D.R."/>
            <person name="Seaver E.C."/>
            <person name="Weisblat D.A."/>
            <person name="Putnam N.H."/>
            <person name="Rokhsar D.S."/>
        </authorList>
    </citation>
    <scope>NUCLEOTIDE SEQUENCE [LARGE SCALE GENOMIC DNA]</scope>
</reference>
<evidence type="ECO:0000256" key="2">
    <source>
        <dbReference type="SAM" id="SignalP"/>
    </source>
</evidence>